<dbReference type="PANTHER" id="PTHR22893">
    <property type="entry name" value="NADH OXIDOREDUCTASE-RELATED"/>
    <property type="match status" value="1"/>
</dbReference>
<evidence type="ECO:0000259" key="1">
    <source>
        <dbReference type="Pfam" id="PF00724"/>
    </source>
</evidence>
<comment type="caution">
    <text evidence="2">The sequence shown here is derived from an EMBL/GenBank/DDBJ whole genome shotgun (WGS) entry which is preliminary data.</text>
</comment>
<keyword evidence="3" id="KW-1185">Reference proteome</keyword>
<evidence type="ECO:0000313" key="2">
    <source>
        <dbReference type="EMBL" id="GHC98755.1"/>
    </source>
</evidence>
<sequence length="290" mass="30289">MPLRIGDIALRHRVVVGAWALRRALPPRGVPTPHMVSYYAQRATPGGMVVCEPVLVAPGDAFGRTPGLYAADQVNLWRDVTDAIHARGGYAVAHLCHPGALLSDRLAPLEAVLEDYRCAAENAGDAGFDAVELDAAPAALPASLIAGYASLPGLAVGGDGGRGLRLLADVVQALLGVWPARRVGVWLSALRPAVPMARQLADMDIAYLHAAAAEPAAMAQMRRVFAGPLVLAVPGQAVPAVLACGGGLADALSFGEAFLHEPDLVALLRQGRPLRLRRPAPQAGRRAVPR</sequence>
<dbReference type="Proteomes" id="UP000626210">
    <property type="component" value="Unassembled WGS sequence"/>
</dbReference>
<dbReference type="EMBL" id="BMYK01000027">
    <property type="protein sequence ID" value="GHC98755.1"/>
    <property type="molecule type" value="Genomic_DNA"/>
</dbReference>
<dbReference type="SUPFAM" id="SSF51395">
    <property type="entry name" value="FMN-linked oxidoreductases"/>
    <property type="match status" value="1"/>
</dbReference>
<accession>A0ABQ3GAW2</accession>
<protein>
    <submittedName>
        <fullName evidence="2">Alkene reductase</fullName>
    </submittedName>
</protein>
<evidence type="ECO:0000313" key="3">
    <source>
        <dbReference type="Proteomes" id="UP000626210"/>
    </source>
</evidence>
<name>A0ABQ3GAW2_9BURK</name>
<dbReference type="PANTHER" id="PTHR22893:SF91">
    <property type="entry name" value="NADPH DEHYDROGENASE 2-RELATED"/>
    <property type="match status" value="1"/>
</dbReference>
<dbReference type="InterPro" id="IPR001155">
    <property type="entry name" value="OxRdtase_FMN_N"/>
</dbReference>
<dbReference type="InterPro" id="IPR013785">
    <property type="entry name" value="Aldolase_TIM"/>
</dbReference>
<dbReference type="Gene3D" id="3.20.20.70">
    <property type="entry name" value="Aldolase class I"/>
    <property type="match status" value="2"/>
</dbReference>
<organism evidence="2 3">
    <name type="scientific">Pseudorhodoferax aquiterrae</name>
    <dbReference type="NCBI Taxonomy" id="747304"/>
    <lineage>
        <taxon>Bacteria</taxon>
        <taxon>Pseudomonadati</taxon>
        <taxon>Pseudomonadota</taxon>
        <taxon>Betaproteobacteria</taxon>
        <taxon>Burkholderiales</taxon>
        <taxon>Comamonadaceae</taxon>
    </lineage>
</organism>
<reference evidence="3" key="1">
    <citation type="journal article" date="2019" name="Int. J. Syst. Evol. Microbiol.">
        <title>The Global Catalogue of Microorganisms (GCM) 10K type strain sequencing project: providing services to taxonomists for standard genome sequencing and annotation.</title>
        <authorList>
            <consortium name="The Broad Institute Genomics Platform"/>
            <consortium name="The Broad Institute Genome Sequencing Center for Infectious Disease"/>
            <person name="Wu L."/>
            <person name="Ma J."/>
        </authorList>
    </citation>
    <scope>NUCLEOTIDE SEQUENCE [LARGE SCALE GENOMIC DNA]</scope>
    <source>
        <strain evidence="3">KCTC 23314</strain>
    </source>
</reference>
<proteinExistence type="predicted"/>
<dbReference type="InterPro" id="IPR045247">
    <property type="entry name" value="Oye-like"/>
</dbReference>
<feature type="domain" description="NADH:flavin oxidoreductase/NADH oxidase N-terminal" evidence="1">
    <location>
        <begin position="2"/>
        <end position="102"/>
    </location>
</feature>
<gene>
    <name evidence="2" type="primary">nemA</name>
    <name evidence="2" type="ORF">GCM10007320_54750</name>
</gene>
<dbReference type="Pfam" id="PF00724">
    <property type="entry name" value="Oxidored_FMN"/>
    <property type="match status" value="1"/>
</dbReference>